<dbReference type="KEGG" id="osg:BST96_17040"/>
<protein>
    <submittedName>
        <fullName evidence="2">Thioesterase</fullName>
    </submittedName>
</protein>
<dbReference type="RefSeq" id="WP_085759850.1">
    <property type="nucleotide sequence ID" value="NZ_CP019343.1"/>
</dbReference>
<dbReference type="CDD" id="cd03443">
    <property type="entry name" value="PaaI_thioesterase"/>
    <property type="match status" value="1"/>
</dbReference>
<organism evidence="2 3">
    <name type="scientific">Oceanicoccus sagamiensis</name>
    <dbReference type="NCBI Taxonomy" id="716816"/>
    <lineage>
        <taxon>Bacteria</taxon>
        <taxon>Pseudomonadati</taxon>
        <taxon>Pseudomonadota</taxon>
        <taxon>Gammaproteobacteria</taxon>
        <taxon>Cellvibrionales</taxon>
        <taxon>Spongiibacteraceae</taxon>
        <taxon>Oceanicoccus</taxon>
    </lineage>
</organism>
<accession>A0A1X9NP47</accession>
<dbReference type="EMBL" id="CP019343">
    <property type="protein sequence ID" value="ARN75663.1"/>
    <property type="molecule type" value="Genomic_DNA"/>
</dbReference>
<dbReference type="PANTHER" id="PTHR43240">
    <property type="entry name" value="1,4-DIHYDROXY-2-NAPHTHOYL-COA THIOESTERASE 1"/>
    <property type="match status" value="1"/>
</dbReference>
<dbReference type="InterPro" id="IPR029069">
    <property type="entry name" value="HotDog_dom_sf"/>
</dbReference>
<dbReference type="Gene3D" id="3.10.129.10">
    <property type="entry name" value="Hotdog Thioesterase"/>
    <property type="match status" value="1"/>
</dbReference>
<evidence type="ECO:0000313" key="3">
    <source>
        <dbReference type="Proteomes" id="UP000193450"/>
    </source>
</evidence>
<dbReference type="STRING" id="716816.BST96_17040"/>
<dbReference type="PANTHER" id="PTHR43240:SF3">
    <property type="entry name" value="THIOESTERASE DOMAIN-CONTAINING PROTEIN"/>
    <property type="match status" value="1"/>
</dbReference>
<dbReference type="InterPro" id="IPR006683">
    <property type="entry name" value="Thioestr_dom"/>
</dbReference>
<feature type="domain" description="Thioesterase" evidence="1">
    <location>
        <begin position="61"/>
        <end position="133"/>
    </location>
</feature>
<reference evidence="2 3" key="1">
    <citation type="submission" date="2016-11" db="EMBL/GenBank/DDBJ databases">
        <title>Trade-off between light-utilization and light-protection in marine flavobacteria.</title>
        <authorList>
            <person name="Kumagai Y."/>
        </authorList>
    </citation>
    <scope>NUCLEOTIDE SEQUENCE [LARGE SCALE GENOMIC DNA]</scope>
    <source>
        <strain evidence="2 3">NBRC 107125</strain>
    </source>
</reference>
<dbReference type="Pfam" id="PF03061">
    <property type="entry name" value="4HBT"/>
    <property type="match status" value="1"/>
</dbReference>
<evidence type="ECO:0000313" key="2">
    <source>
        <dbReference type="EMBL" id="ARN75663.1"/>
    </source>
</evidence>
<name>A0A1X9NP47_9GAMM</name>
<dbReference type="SUPFAM" id="SSF54637">
    <property type="entry name" value="Thioesterase/thiol ester dehydrase-isomerase"/>
    <property type="match status" value="1"/>
</dbReference>
<gene>
    <name evidence="2" type="ORF">BST96_17040</name>
</gene>
<evidence type="ECO:0000259" key="1">
    <source>
        <dbReference type="Pfam" id="PF03061"/>
    </source>
</evidence>
<keyword evidence="3" id="KW-1185">Reference proteome</keyword>
<dbReference type="AlphaFoldDB" id="A0A1X9NP47"/>
<dbReference type="GO" id="GO:0016790">
    <property type="term" value="F:thiolester hydrolase activity"/>
    <property type="evidence" value="ECO:0007669"/>
    <property type="project" value="UniProtKB-ARBA"/>
</dbReference>
<proteinExistence type="predicted"/>
<sequence>MTETLQQQLAETIAKKDMAALIANIPYATLIGIEGLAIGEDFIFKLPQKDDNLGNPTLPAIHGGVLGGFMETSGALYVMMFSKQFTIPKVVDFSIDYLSPGRHCDSFARCTVVRQGRKIANVAITAWQSQEDKPIATARAHFLLT</sequence>
<dbReference type="OrthoDB" id="9813158at2"/>
<dbReference type="Proteomes" id="UP000193450">
    <property type="component" value="Chromosome"/>
</dbReference>